<organism evidence="3 4">
    <name type="scientific">Yeguia hominis</name>
    <dbReference type="NCBI Taxonomy" id="2763662"/>
    <lineage>
        <taxon>Bacteria</taxon>
        <taxon>Bacillati</taxon>
        <taxon>Bacillota</taxon>
        <taxon>Clostridia</taxon>
        <taxon>Eubacteriales</taxon>
        <taxon>Yeguiaceae</taxon>
        <taxon>Yeguia</taxon>
    </lineage>
</organism>
<keyword evidence="2" id="KW-0732">Signal</keyword>
<dbReference type="Proteomes" id="UP000651482">
    <property type="component" value="Unassembled WGS sequence"/>
</dbReference>
<dbReference type="Gene3D" id="3.40.190.10">
    <property type="entry name" value="Periplasmic binding protein-like II"/>
    <property type="match status" value="1"/>
</dbReference>
<dbReference type="RefSeq" id="WP_249317740.1">
    <property type="nucleotide sequence ID" value="NZ_JACRSN010000001.1"/>
</dbReference>
<feature type="signal peptide" evidence="2">
    <location>
        <begin position="1"/>
        <end position="27"/>
    </location>
</feature>
<reference evidence="3" key="1">
    <citation type="submission" date="2020-08" db="EMBL/GenBank/DDBJ databases">
        <title>Genome public.</title>
        <authorList>
            <person name="Liu C."/>
            <person name="Sun Q."/>
        </authorList>
    </citation>
    <scope>NUCLEOTIDE SEQUENCE</scope>
    <source>
        <strain evidence="3">NSJ-40</strain>
    </source>
</reference>
<dbReference type="PANTHER" id="PTHR43649:SF12">
    <property type="entry name" value="DIACETYLCHITOBIOSE BINDING PROTEIN DASA"/>
    <property type="match status" value="1"/>
</dbReference>
<dbReference type="Pfam" id="PF01547">
    <property type="entry name" value="SBP_bac_1"/>
    <property type="match status" value="1"/>
</dbReference>
<evidence type="ECO:0000256" key="1">
    <source>
        <dbReference type="SAM" id="MobiDB-lite"/>
    </source>
</evidence>
<dbReference type="SUPFAM" id="SSF53850">
    <property type="entry name" value="Periplasmic binding protein-like II"/>
    <property type="match status" value="1"/>
</dbReference>
<evidence type="ECO:0000313" key="3">
    <source>
        <dbReference type="EMBL" id="MBC8532538.1"/>
    </source>
</evidence>
<sequence>MKKRVLTLGVVLVLVLSILAGCSTGSAQSTASSQTESSAAESGADASDASSDASVAGQDPYPEGTFRYMSAGLPQYKKVFFDDYLSRQGERGAGVTVEYETADAATLKQKMILGFTSAAYDDLPDVIYIGPDEIASFQKGNMLVEVTDYVKSVEDKLVDGALAGVSYKDKIYAYPDEVRPQLLFYNTKIFEQYDIDIERCDTIEGWIEVGKELKEKSGGTVYLSNYDPGKNTWRYYGRRGFMPQAGGRIWDDDGNIVFGSDENTKKAMNTLATLKENDLLLSAAWFDAACFDAARANQIATFYIGAFYDEHLRSNLPDQEGVWNVRPAPKFEDVGTRGAPVSGGAAIVNKPDAKYAQLFQDIWTDYNFNYEARNAYVETMIEESGPFSNTLVKEALEDPFWQQKSDFYGGQSFMQAESEGLKDAAAPLVTTTADTDADAIISPEIEKFMAGEQNMDDTIANIDAQLKQQIGKAEF</sequence>
<gene>
    <name evidence="3" type="ORF">IAG03_00685</name>
</gene>
<dbReference type="InterPro" id="IPR050490">
    <property type="entry name" value="Bact_solute-bd_prot1"/>
</dbReference>
<dbReference type="EMBL" id="JACRSN010000001">
    <property type="protein sequence ID" value="MBC8532538.1"/>
    <property type="molecule type" value="Genomic_DNA"/>
</dbReference>
<comment type="caution">
    <text evidence="3">The sequence shown here is derived from an EMBL/GenBank/DDBJ whole genome shotgun (WGS) entry which is preliminary data.</text>
</comment>
<proteinExistence type="predicted"/>
<dbReference type="PANTHER" id="PTHR43649">
    <property type="entry name" value="ARABINOSE-BINDING PROTEIN-RELATED"/>
    <property type="match status" value="1"/>
</dbReference>
<feature type="chain" id="PRO_5037987705" evidence="2">
    <location>
        <begin position="28"/>
        <end position="475"/>
    </location>
</feature>
<dbReference type="PROSITE" id="PS51257">
    <property type="entry name" value="PROKAR_LIPOPROTEIN"/>
    <property type="match status" value="1"/>
</dbReference>
<protein>
    <submittedName>
        <fullName evidence="3">Carbohydrate ABC transporter substrate-binding protein</fullName>
    </submittedName>
</protein>
<keyword evidence="4" id="KW-1185">Reference proteome</keyword>
<dbReference type="AlphaFoldDB" id="A0A926D6C9"/>
<name>A0A926D6C9_9FIRM</name>
<evidence type="ECO:0000313" key="4">
    <source>
        <dbReference type="Proteomes" id="UP000651482"/>
    </source>
</evidence>
<evidence type="ECO:0000256" key="2">
    <source>
        <dbReference type="SAM" id="SignalP"/>
    </source>
</evidence>
<feature type="region of interest" description="Disordered" evidence="1">
    <location>
        <begin position="25"/>
        <end position="56"/>
    </location>
</feature>
<accession>A0A926D6C9</accession>
<dbReference type="InterPro" id="IPR006059">
    <property type="entry name" value="SBP"/>
</dbReference>